<gene>
    <name evidence="3" type="ORF">SDC9_161773</name>
</gene>
<dbReference type="Gene3D" id="1.25.40.10">
    <property type="entry name" value="Tetratricopeptide repeat domain"/>
    <property type="match status" value="1"/>
</dbReference>
<dbReference type="InterPro" id="IPR011990">
    <property type="entry name" value="TPR-like_helical_dom_sf"/>
</dbReference>
<keyword evidence="1" id="KW-0175">Coiled coil</keyword>
<dbReference type="Pfam" id="PF13174">
    <property type="entry name" value="TPR_6"/>
    <property type="match status" value="1"/>
</dbReference>
<evidence type="ECO:0008006" key="4">
    <source>
        <dbReference type="Google" id="ProtNLM"/>
    </source>
</evidence>
<dbReference type="EMBL" id="VSSQ01061075">
    <property type="protein sequence ID" value="MPN14446.1"/>
    <property type="molecule type" value="Genomic_DNA"/>
</dbReference>
<feature type="compositionally biased region" description="Low complexity" evidence="2">
    <location>
        <begin position="194"/>
        <end position="206"/>
    </location>
</feature>
<organism evidence="3">
    <name type="scientific">bioreactor metagenome</name>
    <dbReference type="NCBI Taxonomy" id="1076179"/>
    <lineage>
        <taxon>unclassified sequences</taxon>
        <taxon>metagenomes</taxon>
        <taxon>ecological metagenomes</taxon>
    </lineage>
</organism>
<dbReference type="AlphaFoldDB" id="A0A645FL95"/>
<feature type="coiled-coil region" evidence="1">
    <location>
        <begin position="34"/>
        <end position="61"/>
    </location>
</feature>
<proteinExistence type="predicted"/>
<reference evidence="3" key="1">
    <citation type="submission" date="2019-08" db="EMBL/GenBank/DDBJ databases">
        <authorList>
            <person name="Kucharzyk K."/>
            <person name="Murdoch R.W."/>
            <person name="Higgins S."/>
            <person name="Loffler F."/>
        </authorList>
    </citation>
    <scope>NUCLEOTIDE SEQUENCE</scope>
</reference>
<dbReference type="InterPro" id="IPR019734">
    <property type="entry name" value="TPR_rpt"/>
</dbReference>
<evidence type="ECO:0000256" key="1">
    <source>
        <dbReference type="SAM" id="Coils"/>
    </source>
</evidence>
<protein>
    <recommendedName>
        <fullName evidence="4">Outer membrane protein assembly factor BamD</fullName>
    </recommendedName>
</protein>
<evidence type="ECO:0000313" key="3">
    <source>
        <dbReference type="EMBL" id="MPN14446.1"/>
    </source>
</evidence>
<name>A0A645FL95_9ZZZZ</name>
<comment type="caution">
    <text evidence="3">The sequence shown here is derived from an EMBL/GenBank/DDBJ whole genome shotgun (WGS) entry which is preliminary data.</text>
</comment>
<dbReference type="SUPFAM" id="SSF48452">
    <property type="entry name" value="TPR-like"/>
    <property type="match status" value="1"/>
</dbReference>
<sequence>MVGVAVMWFLIMPAITASRQDKINRQTVEFSDQIATQKAQISALKKELEDYRSTSEETESAQATAASTQESYEIVMNISAHVNKNDMSDAAMLEELLKVNPDSLGTVGRERFEEITGDLYPRMCTNLFATSQQNFEVANYDTAITNLEQVMKMDEGYNDGAAMLLLAQSYEKKGDQDQANVKYQKIIESYPSTDAAEAAQQALDAQNSGKAQDGGQDDGQSGTGE</sequence>
<feature type="region of interest" description="Disordered" evidence="2">
    <location>
        <begin position="194"/>
        <end position="225"/>
    </location>
</feature>
<evidence type="ECO:0000256" key="2">
    <source>
        <dbReference type="SAM" id="MobiDB-lite"/>
    </source>
</evidence>
<accession>A0A645FL95</accession>